<accession>A0A640SLF4</accession>
<evidence type="ECO:0000313" key="2">
    <source>
        <dbReference type="EMBL" id="GFE12289.1"/>
    </source>
</evidence>
<dbReference type="AlphaFoldDB" id="A0A640SLF4"/>
<gene>
    <name evidence="2" type="ORF">Sgleb_03360</name>
</gene>
<dbReference type="EMBL" id="BLIO01000001">
    <property type="protein sequence ID" value="GFE12289.1"/>
    <property type="molecule type" value="Genomic_DNA"/>
</dbReference>
<protein>
    <recommendedName>
        <fullName evidence="4">3-hydroxyacyl-CoA dehydrogenase C-terminal domain-containing protein</fullName>
    </recommendedName>
</protein>
<keyword evidence="3" id="KW-1185">Reference proteome</keyword>
<comment type="caution">
    <text evidence="2">The sequence shown here is derived from an EMBL/GenBank/DDBJ whole genome shotgun (WGS) entry which is preliminary data.</text>
</comment>
<feature type="region of interest" description="Disordered" evidence="1">
    <location>
        <begin position="21"/>
        <end position="51"/>
    </location>
</feature>
<sequence length="115" mass="12520">MARMARAWSWVHTLAASPNRTPFASRRASSSSVKGCTVTTGPKNSSCTISSSWRTPATTVGEWDHPGRAGIVPPVTTSAWFGSRLNKACTEFSWARMMDAGLLGRKSGRGFHDYR</sequence>
<organism evidence="2 3">
    <name type="scientific">Streptomyces glebosus</name>
    <dbReference type="NCBI Taxonomy" id="249580"/>
    <lineage>
        <taxon>Bacteria</taxon>
        <taxon>Bacillati</taxon>
        <taxon>Actinomycetota</taxon>
        <taxon>Actinomycetes</taxon>
        <taxon>Kitasatosporales</taxon>
        <taxon>Streptomycetaceae</taxon>
        <taxon>Streptomyces</taxon>
    </lineage>
</organism>
<proteinExistence type="predicted"/>
<reference evidence="2 3" key="1">
    <citation type="submission" date="2019-12" db="EMBL/GenBank/DDBJ databases">
        <title>Whole genome shotgun sequence of Streptomyces hygroscopicus subsp. glebosus NBRC 13786.</title>
        <authorList>
            <person name="Ichikawa N."/>
            <person name="Kimura A."/>
            <person name="Kitahashi Y."/>
            <person name="Komaki H."/>
            <person name="Tamura T."/>
        </authorList>
    </citation>
    <scope>NUCLEOTIDE SEQUENCE [LARGE SCALE GENOMIC DNA]</scope>
    <source>
        <strain evidence="2 3">NBRC 13786</strain>
    </source>
</reference>
<dbReference type="Proteomes" id="UP000430079">
    <property type="component" value="Unassembled WGS sequence"/>
</dbReference>
<evidence type="ECO:0008006" key="4">
    <source>
        <dbReference type="Google" id="ProtNLM"/>
    </source>
</evidence>
<evidence type="ECO:0000313" key="3">
    <source>
        <dbReference type="Proteomes" id="UP000430079"/>
    </source>
</evidence>
<evidence type="ECO:0000256" key="1">
    <source>
        <dbReference type="SAM" id="MobiDB-lite"/>
    </source>
</evidence>
<name>A0A640SLF4_9ACTN</name>